<name>A0A1U8DPD7_ALLSI</name>
<feature type="compositionally biased region" description="Low complexity" evidence="1">
    <location>
        <begin position="93"/>
        <end position="103"/>
    </location>
</feature>
<dbReference type="RefSeq" id="XP_014379589.1">
    <property type="nucleotide sequence ID" value="XM_014524103.2"/>
</dbReference>
<feature type="region of interest" description="Disordered" evidence="1">
    <location>
        <begin position="25"/>
        <end position="149"/>
    </location>
</feature>
<proteinExistence type="predicted"/>
<accession>A0A1U8DPD7</accession>
<evidence type="ECO:0000256" key="2">
    <source>
        <dbReference type="SAM" id="SignalP"/>
    </source>
</evidence>
<dbReference type="GeneID" id="102369164"/>
<evidence type="ECO:0000256" key="1">
    <source>
        <dbReference type="SAM" id="MobiDB-lite"/>
    </source>
</evidence>
<evidence type="ECO:0000313" key="4">
    <source>
        <dbReference type="RefSeq" id="XP_014379589.1"/>
    </source>
</evidence>
<organism evidence="3 4">
    <name type="scientific">Alligator sinensis</name>
    <name type="common">Chinese alligator</name>
    <dbReference type="NCBI Taxonomy" id="38654"/>
    <lineage>
        <taxon>Eukaryota</taxon>
        <taxon>Metazoa</taxon>
        <taxon>Chordata</taxon>
        <taxon>Craniata</taxon>
        <taxon>Vertebrata</taxon>
        <taxon>Euteleostomi</taxon>
        <taxon>Archelosauria</taxon>
        <taxon>Archosauria</taxon>
        <taxon>Crocodylia</taxon>
        <taxon>Alligatoridae</taxon>
        <taxon>Alligatorinae</taxon>
        <taxon>Alligator</taxon>
    </lineage>
</organism>
<keyword evidence="2" id="KW-0732">Signal</keyword>
<feature type="compositionally biased region" description="Acidic residues" evidence="1">
    <location>
        <begin position="131"/>
        <end position="142"/>
    </location>
</feature>
<feature type="compositionally biased region" description="Basic and acidic residues" evidence="1">
    <location>
        <begin position="79"/>
        <end position="91"/>
    </location>
</feature>
<feature type="signal peptide" evidence="2">
    <location>
        <begin position="1"/>
        <end position="23"/>
    </location>
</feature>
<dbReference type="OrthoDB" id="9428922at2759"/>
<sequence length="149" mass="15054">MAVQCRVLALMAAVGLVLAIAAADEPVSPPDTPPPPPADGQTPEPASPGKPEASGENEFGTAAQHLTKGVTPGSFGAAERSHTDDLTRDGLDTDSSSLDTLNSGSFNLEPLAEGAPGGPAVDVPAQSNESQESEDHDVDSEETLAPQGM</sequence>
<reference evidence="4" key="1">
    <citation type="submission" date="2025-08" db="UniProtKB">
        <authorList>
            <consortium name="RefSeq"/>
        </authorList>
    </citation>
    <scope>IDENTIFICATION</scope>
</reference>
<gene>
    <name evidence="4" type="primary">LOC102369164</name>
</gene>
<dbReference type="Proteomes" id="UP000189705">
    <property type="component" value="Unplaced"/>
</dbReference>
<dbReference type="AlphaFoldDB" id="A0A1U8DPD7"/>
<feature type="chain" id="PRO_5010560834" evidence="2">
    <location>
        <begin position="24"/>
        <end position="149"/>
    </location>
</feature>
<keyword evidence="3" id="KW-1185">Reference proteome</keyword>
<dbReference type="InParanoid" id="A0A1U8DPD7"/>
<protein>
    <submittedName>
        <fullName evidence="4">Uncharacterized protein LOC102369164 isoform X1</fullName>
    </submittedName>
</protein>
<evidence type="ECO:0000313" key="3">
    <source>
        <dbReference type="Proteomes" id="UP000189705"/>
    </source>
</evidence>
<feature type="compositionally biased region" description="Pro residues" evidence="1">
    <location>
        <begin position="27"/>
        <end position="38"/>
    </location>
</feature>